<keyword evidence="3" id="KW-1185">Reference proteome</keyword>
<dbReference type="Proteomes" id="UP001469365">
    <property type="component" value="Unassembled WGS sequence"/>
</dbReference>
<dbReference type="EMBL" id="JBBPCC010000039">
    <property type="protein sequence ID" value="MEK8132950.1"/>
    <property type="molecule type" value="Genomic_DNA"/>
</dbReference>
<evidence type="ECO:0000313" key="3">
    <source>
        <dbReference type="Proteomes" id="UP001469365"/>
    </source>
</evidence>
<evidence type="ECO:0000313" key="2">
    <source>
        <dbReference type="EMBL" id="MEK8132950.1"/>
    </source>
</evidence>
<reference evidence="2 3" key="1">
    <citation type="submission" date="2024-04" db="EMBL/GenBank/DDBJ databases">
        <title>draft genome sequnece of Paenibacillus filicis.</title>
        <authorList>
            <person name="Kim D.-U."/>
        </authorList>
    </citation>
    <scope>NUCLEOTIDE SEQUENCE [LARGE SCALE GENOMIC DNA]</scope>
    <source>
        <strain evidence="2 3">KACC14197</strain>
    </source>
</reference>
<evidence type="ECO:0000259" key="1">
    <source>
        <dbReference type="PROSITE" id="PS51272"/>
    </source>
</evidence>
<feature type="domain" description="SLH" evidence="1">
    <location>
        <begin position="3"/>
        <end position="66"/>
    </location>
</feature>
<name>A0ABU9DVQ1_9BACL</name>
<protein>
    <submittedName>
        <fullName evidence="2">S-layer homology domain-containing protein</fullName>
    </submittedName>
</protein>
<gene>
    <name evidence="2" type="ORF">WMW72_34220</name>
</gene>
<dbReference type="Pfam" id="PF00395">
    <property type="entry name" value="SLH"/>
    <property type="match status" value="1"/>
</dbReference>
<accession>A0ABU9DVQ1</accession>
<sequence>MEHFRSLTTKVSHHWAKTDIEWALENGMVSGVAPGRFSPDTTTTEEQFLKMLLIAIKGVAEQPESTTWSATYDTFAAAHQYPLQIEQHDKPITRTAVAELLAVTQGLTQLVTKRFGMCSTSSYPRGKQPPWSRAIKAVTT</sequence>
<dbReference type="PROSITE" id="PS51272">
    <property type="entry name" value="SLH"/>
    <property type="match status" value="1"/>
</dbReference>
<dbReference type="RefSeq" id="WP_341420077.1">
    <property type="nucleotide sequence ID" value="NZ_JBBPCC010000039.1"/>
</dbReference>
<comment type="caution">
    <text evidence="2">The sequence shown here is derived from an EMBL/GenBank/DDBJ whole genome shotgun (WGS) entry which is preliminary data.</text>
</comment>
<organism evidence="2 3">
    <name type="scientific">Paenibacillus filicis</name>
    <dbReference type="NCBI Taxonomy" id="669464"/>
    <lineage>
        <taxon>Bacteria</taxon>
        <taxon>Bacillati</taxon>
        <taxon>Bacillota</taxon>
        <taxon>Bacilli</taxon>
        <taxon>Bacillales</taxon>
        <taxon>Paenibacillaceae</taxon>
        <taxon>Paenibacillus</taxon>
    </lineage>
</organism>
<dbReference type="InterPro" id="IPR001119">
    <property type="entry name" value="SLH_dom"/>
</dbReference>
<proteinExistence type="predicted"/>